<dbReference type="PANTHER" id="PTHR21043">
    <property type="entry name" value="IOJAP SUPERFAMILY ORTHOLOG"/>
    <property type="match status" value="1"/>
</dbReference>
<comment type="caution">
    <text evidence="2">The sequence shown here is derived from an EMBL/GenBank/DDBJ whole genome shotgun (WGS) entry which is preliminary data.</text>
</comment>
<dbReference type="SUPFAM" id="SSF81301">
    <property type="entry name" value="Nucleotidyltransferase"/>
    <property type="match status" value="1"/>
</dbReference>
<evidence type="ECO:0000313" key="2">
    <source>
        <dbReference type="EMBL" id="KGO31959.1"/>
    </source>
</evidence>
<accession>A0ABR4XR47</accession>
<dbReference type="Proteomes" id="UP000030023">
    <property type="component" value="Unassembled WGS sequence"/>
</dbReference>
<dbReference type="Pfam" id="PF02410">
    <property type="entry name" value="RsfS"/>
    <property type="match status" value="1"/>
</dbReference>
<dbReference type="EMBL" id="AXCV01000142">
    <property type="protein sequence ID" value="KGO31959.1"/>
    <property type="molecule type" value="Genomic_DNA"/>
</dbReference>
<protein>
    <submittedName>
        <fullName evidence="2">Iojap family protein</fullName>
    </submittedName>
</protein>
<organism evidence="2 3">
    <name type="scientific">Oenococcus alcoholitolerans</name>
    <dbReference type="NCBI Taxonomy" id="931074"/>
    <lineage>
        <taxon>Bacteria</taxon>
        <taxon>Bacillati</taxon>
        <taxon>Bacillota</taxon>
        <taxon>Bacilli</taxon>
        <taxon>Lactobacillales</taxon>
        <taxon>Lactobacillaceae</taxon>
        <taxon>Oenococcus</taxon>
    </lineage>
</organism>
<dbReference type="Gene3D" id="3.30.460.10">
    <property type="entry name" value="Beta Polymerase, domain 2"/>
    <property type="match status" value="1"/>
</dbReference>
<comment type="similarity">
    <text evidence="1">Belongs to the Iojap/RsfS family.</text>
</comment>
<name>A0ABR4XR47_9LACO</name>
<evidence type="ECO:0000256" key="1">
    <source>
        <dbReference type="ARBA" id="ARBA00010574"/>
    </source>
</evidence>
<reference evidence="2 3" key="1">
    <citation type="journal article" date="2014" name="Antonie Van Leeuwenhoek">
        <title>Oenococcus alcoholitolerans sp. nov., a lactic acid bacteria isolated from cachaca and ethanol fermentation processes.</title>
        <authorList>
            <person name="Badotti F."/>
            <person name="Moreira A.P."/>
            <person name="Tonon L.A."/>
            <person name="de Lucena B.T."/>
            <person name="Gomes Fde C."/>
            <person name="Kruger R."/>
            <person name="Thompson C.C."/>
            <person name="de Morais M.A.Jr."/>
            <person name="Rosa C.A."/>
            <person name="Thompson F.L."/>
        </authorList>
    </citation>
    <scope>NUCLEOTIDE SEQUENCE [LARGE SCALE GENOMIC DNA]</scope>
    <source>
        <strain evidence="2 3">UFRJ-M7.2.18</strain>
    </source>
</reference>
<dbReference type="InterPro" id="IPR004394">
    <property type="entry name" value="Iojap/RsfS/C7orf30"/>
</dbReference>
<dbReference type="HAMAP" id="MF_01477">
    <property type="entry name" value="Iojap_RsfS"/>
    <property type="match status" value="1"/>
</dbReference>
<dbReference type="InterPro" id="IPR043519">
    <property type="entry name" value="NT_sf"/>
</dbReference>
<evidence type="ECO:0000313" key="3">
    <source>
        <dbReference type="Proteomes" id="UP000030023"/>
    </source>
</evidence>
<sequence>MKAKEILELIVKAADSKKAENVSALDIGKLSVISDYFLLASAPSSRQVQAIANEIIDEMHKNNISPFEVEGLSSGKWVLIDYGSVVAHIFTDEAFDY</sequence>
<proteinExistence type="inferred from homology"/>
<feature type="non-terminal residue" evidence="2">
    <location>
        <position position="97"/>
    </location>
</feature>
<dbReference type="PANTHER" id="PTHR21043:SF0">
    <property type="entry name" value="MITOCHONDRIAL ASSEMBLY OF RIBOSOMAL LARGE SUBUNIT PROTEIN 1"/>
    <property type="match status" value="1"/>
</dbReference>
<keyword evidence="3" id="KW-1185">Reference proteome</keyword>
<dbReference type="NCBIfam" id="TIGR00090">
    <property type="entry name" value="rsfS_iojap_ybeB"/>
    <property type="match status" value="1"/>
</dbReference>
<gene>
    <name evidence="2" type="ORF">Q757_03905</name>
</gene>